<dbReference type="AlphaFoldDB" id="D8J997"/>
<keyword evidence="2" id="KW-0472">Membrane</keyword>
<dbReference type="Proteomes" id="UP000000390">
    <property type="component" value="Chromosome"/>
</dbReference>
<evidence type="ECO:0000256" key="1">
    <source>
        <dbReference type="SAM" id="MobiDB-lite"/>
    </source>
</evidence>
<evidence type="ECO:0000313" key="5">
    <source>
        <dbReference type="Proteomes" id="UP000000390"/>
    </source>
</evidence>
<feature type="transmembrane region" description="Helical" evidence="2">
    <location>
        <begin position="74"/>
        <end position="95"/>
    </location>
</feature>
<evidence type="ECO:0000313" key="3">
    <source>
        <dbReference type="EMBL" id="ADJ16366.1"/>
    </source>
</evidence>
<feature type="region of interest" description="Disordered" evidence="1">
    <location>
        <begin position="1"/>
        <end position="24"/>
    </location>
</feature>
<dbReference type="Pfam" id="PF13430">
    <property type="entry name" value="DUF4112"/>
    <property type="match status" value="1"/>
</dbReference>
<dbReference type="OrthoDB" id="156248at2157"/>
<dbReference type="EMBL" id="AOHV01000027">
    <property type="protein sequence ID" value="ELY37100.1"/>
    <property type="molecule type" value="Genomic_DNA"/>
</dbReference>
<keyword evidence="2" id="KW-0812">Transmembrane</keyword>
<keyword evidence="2" id="KW-1133">Transmembrane helix</keyword>
<dbReference type="EMBL" id="CP002062">
    <property type="protein sequence ID" value="ADJ16366.1"/>
    <property type="molecule type" value="Genomic_DNA"/>
</dbReference>
<reference evidence="4 6" key="2">
    <citation type="journal article" date="2014" name="PLoS Genet.">
        <title>Phylogenetically driven sequencing of extremely halophilic archaea reveals strategies for static and dynamic osmo-response.</title>
        <authorList>
            <person name="Becker E.A."/>
            <person name="Seitzer P.M."/>
            <person name="Tritt A."/>
            <person name="Larsen D."/>
            <person name="Krusor M."/>
            <person name="Yao A.I."/>
            <person name="Wu D."/>
            <person name="Madern D."/>
            <person name="Eisen J.A."/>
            <person name="Darling A.E."/>
            <person name="Facciotti M.T."/>
        </authorList>
    </citation>
    <scope>NUCLEOTIDE SEQUENCE [LARGE SCALE GENOMIC DNA]</scope>
    <source>
        <strain evidence="4">B3</strain>
        <strain evidence="6">DSM 18796 / CECT 7217 / JCM 14584 / KCTC 4019 / B3</strain>
    </source>
</reference>
<sequence length="150" mass="16056">MENDPGDGDDRIDGEDDWSEDGVDGADDFEWTLEDLPLSGDLEATLERIEFVGDLLDEAITIPGTDYRIGLDPLLGIIPVGGDAVATVISLYIIGEAARIGVSKSTLALMIGLVLTDAVIGSIPVLGTLFDAVWKANKWNVSLLKREIDV</sequence>
<dbReference type="eggNOG" id="arCOG10153">
    <property type="taxonomic scope" value="Archaea"/>
</dbReference>
<evidence type="ECO:0000256" key="2">
    <source>
        <dbReference type="SAM" id="Phobius"/>
    </source>
</evidence>
<dbReference type="RefSeq" id="WP_008416460.1">
    <property type="nucleotide sequence ID" value="NC_014297.1"/>
</dbReference>
<dbReference type="PANTHER" id="PTHR35519">
    <property type="entry name" value="MEMBRANE PROTEINS"/>
    <property type="match status" value="1"/>
</dbReference>
<dbReference type="PANTHER" id="PTHR35519:SF2">
    <property type="entry name" value="PH DOMAIN PROTEIN"/>
    <property type="match status" value="1"/>
</dbReference>
<dbReference type="KEGG" id="hje:HacjB3_14935"/>
<name>D8J997_HALJB</name>
<dbReference type="InterPro" id="IPR025187">
    <property type="entry name" value="DUF4112"/>
</dbReference>
<accession>D8J997</accession>
<dbReference type="STRING" id="795797.HacjB3_14935"/>
<gene>
    <name evidence="3" type="ordered locus">HacjB3_14935</name>
    <name evidence="4" type="ORF">C497_10163</name>
</gene>
<dbReference type="PATRIC" id="fig|795797.18.peg.2992"/>
<feature type="transmembrane region" description="Helical" evidence="2">
    <location>
        <begin position="107"/>
        <end position="130"/>
    </location>
</feature>
<dbReference type="GeneID" id="9420808"/>
<dbReference type="HOGENOM" id="CLU_116315_3_0_2"/>
<protein>
    <recommendedName>
        <fullName evidence="7">DUF4112 domain-containing protein</fullName>
    </recommendedName>
</protein>
<reference evidence="3 5" key="1">
    <citation type="journal article" date="2010" name="J. Bacteriol.">
        <title>Complete genome sequence of Halalkalicoccus jeotgali B3(T), an extremely halophilic archaeon.</title>
        <authorList>
            <person name="Roh S.W."/>
            <person name="Nam Y.D."/>
            <person name="Nam S.H."/>
            <person name="Choi S.H."/>
            <person name="Park H.S."/>
            <person name="Bae J.W."/>
        </authorList>
    </citation>
    <scope>NUCLEOTIDE SEQUENCE [LARGE SCALE GENOMIC DNA]</scope>
    <source>
        <strain evidence="3">B3</strain>
        <strain evidence="5">DSM 18796 / CECT 7217 / JCM 14584 / KCTC 4019 / B3</strain>
    </source>
</reference>
<evidence type="ECO:0000313" key="4">
    <source>
        <dbReference type="EMBL" id="ELY37100.1"/>
    </source>
</evidence>
<keyword evidence="6" id="KW-1185">Reference proteome</keyword>
<proteinExistence type="predicted"/>
<organism evidence="3 5">
    <name type="scientific">Halalkalicoccus jeotgali (strain DSM 18796 / CECT 7217 / JCM 14584 / KCTC 4019 / B3)</name>
    <dbReference type="NCBI Taxonomy" id="795797"/>
    <lineage>
        <taxon>Archaea</taxon>
        <taxon>Methanobacteriati</taxon>
        <taxon>Methanobacteriota</taxon>
        <taxon>Stenosarchaea group</taxon>
        <taxon>Halobacteria</taxon>
        <taxon>Halobacteriales</taxon>
        <taxon>Halococcaceae</taxon>
        <taxon>Halalkalicoccus</taxon>
    </lineage>
</organism>
<evidence type="ECO:0008006" key="7">
    <source>
        <dbReference type="Google" id="ProtNLM"/>
    </source>
</evidence>
<evidence type="ECO:0000313" key="6">
    <source>
        <dbReference type="Proteomes" id="UP000011645"/>
    </source>
</evidence>
<dbReference type="Proteomes" id="UP000011645">
    <property type="component" value="Unassembled WGS sequence"/>
</dbReference>